<proteinExistence type="predicted"/>
<dbReference type="eggNOG" id="COG3212">
    <property type="taxonomic scope" value="Bacteria"/>
</dbReference>
<feature type="domain" description="PepSY" evidence="2">
    <location>
        <begin position="112"/>
        <end position="175"/>
    </location>
</feature>
<dbReference type="AlphaFoldDB" id="G5JYH1"/>
<dbReference type="EMBL" id="AEUW02000001">
    <property type="protein sequence ID" value="EHJ52229.1"/>
    <property type="molecule type" value="Genomic_DNA"/>
</dbReference>
<gene>
    <name evidence="3" type="ORF">STRMA_0232</name>
</gene>
<evidence type="ECO:0000256" key="1">
    <source>
        <dbReference type="SAM" id="SignalP"/>
    </source>
</evidence>
<dbReference type="OrthoDB" id="9812829at2"/>
<feature type="domain" description="PepSY" evidence="2">
    <location>
        <begin position="33"/>
        <end position="92"/>
    </location>
</feature>
<dbReference type="Pfam" id="PF03413">
    <property type="entry name" value="PepSY"/>
    <property type="match status" value="2"/>
</dbReference>
<keyword evidence="1" id="KW-0732">Signal</keyword>
<comment type="caution">
    <text evidence="3">The sequence shown here is derived from an EMBL/GenBank/DDBJ whole genome shotgun (WGS) entry which is preliminary data.</text>
</comment>
<dbReference type="Proteomes" id="UP000003573">
    <property type="component" value="Unassembled WGS sequence"/>
</dbReference>
<sequence length="177" mass="18803">MKLSQKVSLVLAASLGLAAAALAASPSVSADQAINAEQAKTIALNDAGLSAGQIHSIKVHSDSDNDKPVFEVEFSSNDSDYDYTIDAATGFITEKDTDSHSNVNGSQKGLAKISANEAKNKALKDAGLNESRVSSLKVEADSDNDVPTYKIEFKYGKREYRYVLNALNGTITAKETN</sequence>
<protein>
    <submittedName>
        <fullName evidence="3">Peptidase propeptide and YpeB domain protein</fullName>
    </submittedName>
</protein>
<accession>G5JYH1</accession>
<feature type="chain" id="PRO_5039131724" evidence="1">
    <location>
        <begin position="24"/>
        <end position="177"/>
    </location>
</feature>
<feature type="signal peptide" evidence="1">
    <location>
        <begin position="1"/>
        <end position="23"/>
    </location>
</feature>
<evidence type="ECO:0000259" key="2">
    <source>
        <dbReference type="Pfam" id="PF03413"/>
    </source>
</evidence>
<dbReference type="RefSeq" id="WP_003080035.1">
    <property type="nucleotide sequence ID" value="NZ_AEUW02000001.1"/>
</dbReference>
<dbReference type="InterPro" id="IPR025711">
    <property type="entry name" value="PepSY"/>
</dbReference>
<evidence type="ECO:0000313" key="3">
    <source>
        <dbReference type="EMBL" id="EHJ52229.1"/>
    </source>
</evidence>
<reference evidence="3 4" key="1">
    <citation type="journal article" date="2014" name="Int. J. Syst. Evol. Microbiol.">
        <title>Phylogenomics and the dynamic genome evolution of the genus Streptococcus.</title>
        <authorList>
            <consortium name="The Broad Institute Genome Sequencing Platform"/>
            <person name="Richards V.P."/>
            <person name="Palmer S.R."/>
            <person name="Pavinski Bitar P.D."/>
            <person name="Qin X."/>
            <person name="Weinstock G.M."/>
            <person name="Highlander S.K."/>
            <person name="Town C.D."/>
            <person name="Burne R.A."/>
            <person name="Stanhope M.J."/>
        </authorList>
    </citation>
    <scope>NUCLEOTIDE SEQUENCE [LARGE SCALE GENOMIC DNA]</scope>
    <source>
        <strain evidence="3 4">NCTC 11558</strain>
    </source>
</reference>
<dbReference type="Gene3D" id="3.10.450.40">
    <property type="match status" value="2"/>
</dbReference>
<evidence type="ECO:0000313" key="4">
    <source>
        <dbReference type="Proteomes" id="UP000003573"/>
    </source>
</evidence>
<dbReference type="STRING" id="764298.STRMA_0232"/>
<organism evidence="3 4">
    <name type="scientific">Streptococcus macacae NCTC 11558</name>
    <dbReference type="NCBI Taxonomy" id="764298"/>
    <lineage>
        <taxon>Bacteria</taxon>
        <taxon>Bacillati</taxon>
        <taxon>Bacillota</taxon>
        <taxon>Bacilli</taxon>
        <taxon>Lactobacillales</taxon>
        <taxon>Streptococcaceae</taxon>
        <taxon>Streptococcus</taxon>
    </lineage>
</organism>
<keyword evidence="4" id="KW-1185">Reference proteome</keyword>
<name>G5JYH1_9STRE</name>